<sequence length="353" mass="38838">MELTNSTDQGLLDAQLVLWHNTFAFMKSMALKSAVDLRIADAIDLHGGAATLPQIFTKVDLHPSKVPSLRRLMRVLTTTNIFSIQHPLADGGEPVYTLTSVSRLLLGSQTPLTAMVLNPIIVSPFFELGKWFQHELPDPCIFKQTHGRPIWEMTRHDATFDALVNDGLASDSQFIVDIAIKQRAELFQGISSLVDVGGGIGAAAQAISKAFPHVKCSVLDLGHVIAKTPTDTGVQFVTGDMFKSIPPANAVLLKSVLHDWDHDDCVKILKNCKKAIPPREAGGKVIIINMVIGAGPLDLKHKEMQAMFDIYIMFIGGMERDEQEWKKIFSEAGFSDYKIIPVLGVRSIIEVYP</sequence>
<dbReference type="InterPro" id="IPR016461">
    <property type="entry name" value="COMT-like"/>
</dbReference>
<accession>A0A4U6TI40</accession>
<evidence type="ECO:0000259" key="8">
    <source>
        <dbReference type="Pfam" id="PF08100"/>
    </source>
</evidence>
<feature type="domain" description="O-methyltransferase C-terminal" evidence="7">
    <location>
        <begin position="126"/>
        <end position="335"/>
    </location>
</feature>
<evidence type="ECO:0000313" key="10">
    <source>
        <dbReference type="Proteomes" id="UP000298652"/>
    </source>
</evidence>
<dbReference type="Gene3D" id="1.10.10.10">
    <property type="entry name" value="Winged helix-like DNA-binding domain superfamily/Winged helix DNA-binding domain"/>
    <property type="match status" value="1"/>
</dbReference>
<dbReference type="GO" id="GO:0030187">
    <property type="term" value="P:melatonin biosynthetic process"/>
    <property type="evidence" value="ECO:0007669"/>
    <property type="project" value="UniProtKB-ARBA"/>
</dbReference>
<dbReference type="SUPFAM" id="SSF53335">
    <property type="entry name" value="S-adenosyl-L-methionine-dependent methyltransferases"/>
    <property type="match status" value="1"/>
</dbReference>
<reference evidence="9" key="1">
    <citation type="submission" date="2019-03" db="EMBL/GenBank/DDBJ databases">
        <title>WGS assembly of Setaria viridis.</title>
        <authorList>
            <person name="Huang P."/>
            <person name="Jenkins J."/>
            <person name="Grimwood J."/>
            <person name="Barry K."/>
            <person name="Healey A."/>
            <person name="Mamidi S."/>
            <person name="Sreedasyam A."/>
            <person name="Shu S."/>
            <person name="Feldman M."/>
            <person name="Wu J."/>
            <person name="Yu Y."/>
            <person name="Chen C."/>
            <person name="Johnson J."/>
            <person name="Rokhsar D."/>
            <person name="Baxter I."/>
            <person name="Schmutz J."/>
            <person name="Brutnell T."/>
            <person name="Kellogg E."/>
        </authorList>
    </citation>
    <scope>NUCLEOTIDE SEQUENCE [LARGE SCALE GENOMIC DNA]</scope>
</reference>
<evidence type="ECO:0008006" key="11">
    <source>
        <dbReference type="Google" id="ProtNLM"/>
    </source>
</evidence>
<evidence type="ECO:0000256" key="5">
    <source>
        <dbReference type="ARBA" id="ARBA00038277"/>
    </source>
</evidence>
<dbReference type="Pfam" id="PF08100">
    <property type="entry name" value="Dimerisation"/>
    <property type="match status" value="1"/>
</dbReference>
<dbReference type="Pfam" id="PF00891">
    <property type="entry name" value="Methyltransf_2"/>
    <property type="match status" value="1"/>
</dbReference>
<dbReference type="Proteomes" id="UP000298652">
    <property type="component" value="Chromosome 8"/>
</dbReference>
<keyword evidence="10" id="KW-1185">Reference proteome</keyword>
<dbReference type="PANTHER" id="PTHR11746">
    <property type="entry name" value="O-METHYLTRANSFERASE"/>
    <property type="match status" value="1"/>
</dbReference>
<dbReference type="InterPro" id="IPR001077">
    <property type="entry name" value="COMT_C"/>
</dbReference>
<comment type="similarity">
    <text evidence="5">Belongs to the class I-like SAM-binding methyltransferase superfamily. Cation-independent O-methyltransferase family.</text>
</comment>
<gene>
    <name evidence="9" type="ORF">SEVIR_8G114100v2</name>
</gene>
<evidence type="ECO:0000313" key="9">
    <source>
        <dbReference type="EMBL" id="TKW00513.1"/>
    </source>
</evidence>
<dbReference type="SUPFAM" id="SSF46785">
    <property type="entry name" value="Winged helix' DNA-binding domain"/>
    <property type="match status" value="1"/>
</dbReference>
<feature type="domain" description="O-methyltransferase dimerisation" evidence="8">
    <location>
        <begin position="19"/>
        <end position="107"/>
    </location>
</feature>
<keyword evidence="4" id="KW-0949">S-adenosyl-L-methionine</keyword>
<feature type="active site" description="Proton acceptor" evidence="6">
    <location>
        <position position="258"/>
    </location>
</feature>
<evidence type="ECO:0000259" key="7">
    <source>
        <dbReference type="Pfam" id="PF00891"/>
    </source>
</evidence>
<evidence type="ECO:0000256" key="4">
    <source>
        <dbReference type="ARBA" id="ARBA00022691"/>
    </source>
</evidence>
<organism evidence="9 10">
    <name type="scientific">Setaria viridis</name>
    <name type="common">Green bristlegrass</name>
    <name type="synonym">Setaria italica subsp. viridis</name>
    <dbReference type="NCBI Taxonomy" id="4556"/>
    <lineage>
        <taxon>Eukaryota</taxon>
        <taxon>Viridiplantae</taxon>
        <taxon>Streptophyta</taxon>
        <taxon>Embryophyta</taxon>
        <taxon>Tracheophyta</taxon>
        <taxon>Spermatophyta</taxon>
        <taxon>Magnoliopsida</taxon>
        <taxon>Liliopsida</taxon>
        <taxon>Poales</taxon>
        <taxon>Poaceae</taxon>
        <taxon>PACMAD clade</taxon>
        <taxon>Panicoideae</taxon>
        <taxon>Panicodae</taxon>
        <taxon>Paniceae</taxon>
        <taxon>Cenchrinae</taxon>
        <taxon>Setaria</taxon>
    </lineage>
</organism>
<dbReference type="InterPro" id="IPR029063">
    <property type="entry name" value="SAM-dependent_MTases_sf"/>
</dbReference>
<dbReference type="EMBL" id="CM016559">
    <property type="protein sequence ID" value="TKW00513.1"/>
    <property type="molecule type" value="Genomic_DNA"/>
</dbReference>
<dbReference type="PIRSF" id="PIRSF005739">
    <property type="entry name" value="O-mtase"/>
    <property type="match status" value="1"/>
</dbReference>
<dbReference type="InterPro" id="IPR036390">
    <property type="entry name" value="WH_DNA-bd_sf"/>
</dbReference>
<evidence type="ECO:0000256" key="6">
    <source>
        <dbReference type="PIRSR" id="PIRSR005739-1"/>
    </source>
</evidence>
<dbReference type="AlphaFoldDB" id="A0A4U6TI40"/>
<dbReference type="Gramene" id="TKW00513">
    <property type="protein sequence ID" value="TKW00513"/>
    <property type="gene ID" value="SEVIR_8G114100v2"/>
</dbReference>
<dbReference type="InterPro" id="IPR036388">
    <property type="entry name" value="WH-like_DNA-bd_sf"/>
</dbReference>
<dbReference type="Gene3D" id="3.40.50.150">
    <property type="entry name" value="Vaccinia Virus protein VP39"/>
    <property type="match status" value="1"/>
</dbReference>
<proteinExistence type="inferred from homology"/>
<evidence type="ECO:0000256" key="1">
    <source>
        <dbReference type="ARBA" id="ARBA00011738"/>
    </source>
</evidence>
<dbReference type="InterPro" id="IPR012967">
    <property type="entry name" value="COMT_dimerisation"/>
</dbReference>
<protein>
    <recommendedName>
        <fullName evidence="11">O-methyltransferase domain-containing protein</fullName>
    </recommendedName>
</protein>
<evidence type="ECO:0000256" key="3">
    <source>
        <dbReference type="ARBA" id="ARBA00022679"/>
    </source>
</evidence>
<dbReference type="GO" id="GO:0032259">
    <property type="term" value="P:methylation"/>
    <property type="evidence" value="ECO:0007669"/>
    <property type="project" value="UniProtKB-KW"/>
</dbReference>
<keyword evidence="3" id="KW-0808">Transferase</keyword>
<dbReference type="PROSITE" id="PS51683">
    <property type="entry name" value="SAM_OMT_II"/>
    <property type="match status" value="1"/>
</dbReference>
<dbReference type="GO" id="GO:0017096">
    <property type="term" value="F:acetylserotonin O-methyltransferase activity"/>
    <property type="evidence" value="ECO:0007669"/>
    <property type="project" value="UniProtKB-ARBA"/>
</dbReference>
<dbReference type="FunFam" id="1.10.10.10:FF:000292">
    <property type="entry name" value="O-methyltransferase ZRP4"/>
    <property type="match status" value="1"/>
</dbReference>
<dbReference type="FunFam" id="3.40.50.150:FF:000057">
    <property type="entry name" value="O-methyltransferase ZRP4"/>
    <property type="match status" value="1"/>
</dbReference>
<evidence type="ECO:0000256" key="2">
    <source>
        <dbReference type="ARBA" id="ARBA00022603"/>
    </source>
</evidence>
<name>A0A4U6TI40_SETVI</name>
<keyword evidence="2" id="KW-0489">Methyltransferase</keyword>
<comment type="subunit">
    <text evidence="1">Homodimer.</text>
</comment>
<dbReference type="OMA" id="MFHAWMD"/>
<dbReference type="GO" id="GO:0046983">
    <property type="term" value="F:protein dimerization activity"/>
    <property type="evidence" value="ECO:0007669"/>
    <property type="project" value="InterPro"/>
</dbReference>